<dbReference type="Pfam" id="PF02585">
    <property type="entry name" value="PIG-L"/>
    <property type="match status" value="1"/>
</dbReference>
<dbReference type="EMBL" id="CP046147">
    <property type="protein sequence ID" value="WFG40127.1"/>
    <property type="molecule type" value="Genomic_DNA"/>
</dbReference>
<accession>A0AAJ5ZK13</accession>
<dbReference type="AlphaFoldDB" id="A0AAJ5ZK13"/>
<dbReference type="EMBL" id="WMBE01000003">
    <property type="protein sequence ID" value="MDG0867497.1"/>
    <property type="molecule type" value="Genomic_DNA"/>
</dbReference>
<dbReference type="InterPro" id="IPR003737">
    <property type="entry name" value="GlcNAc_PI_deacetylase-related"/>
</dbReference>
<organism evidence="2 3">
    <name type="scientific">Candidatus Lucifugimonas marina</name>
    <dbReference type="NCBI Taxonomy" id="3038979"/>
    <lineage>
        <taxon>Bacteria</taxon>
        <taxon>Bacillati</taxon>
        <taxon>Chloroflexota</taxon>
        <taxon>Dehalococcoidia</taxon>
        <taxon>SAR202 cluster</taxon>
        <taxon>Candidatus Lucifugimonadales</taxon>
        <taxon>Candidatus Lucifugimonadaceae</taxon>
        <taxon>Candidatus Lucifugimonas</taxon>
    </lineage>
</organism>
<dbReference type="GO" id="GO:0016811">
    <property type="term" value="F:hydrolase activity, acting on carbon-nitrogen (but not peptide) bonds, in linear amides"/>
    <property type="evidence" value="ECO:0007669"/>
    <property type="project" value="TreeGrafter"/>
</dbReference>
<dbReference type="SUPFAM" id="SSF102588">
    <property type="entry name" value="LmbE-like"/>
    <property type="match status" value="1"/>
</dbReference>
<dbReference type="InterPro" id="IPR024078">
    <property type="entry name" value="LmbE-like_dom_sf"/>
</dbReference>
<gene>
    <name evidence="1" type="ORF">GKO46_10520</name>
    <name evidence="2" type="ORF">GKO48_11020</name>
</gene>
<protein>
    <submittedName>
        <fullName evidence="2">PIG-L family deacetylase</fullName>
    </submittedName>
</protein>
<keyword evidence="3" id="KW-1185">Reference proteome</keyword>
<evidence type="ECO:0000313" key="1">
    <source>
        <dbReference type="EMBL" id="MDG0867497.1"/>
    </source>
</evidence>
<reference evidence="2" key="2">
    <citation type="journal article" date="2023" name="Nat. Commun.">
        <title>Cultivation of marine bacteria of the SAR202 clade.</title>
        <authorList>
            <person name="Lim Y."/>
            <person name="Seo J.H."/>
            <person name="Giovannoni S.J."/>
            <person name="Kang I."/>
            <person name="Cho J.C."/>
        </authorList>
    </citation>
    <scope>NUCLEOTIDE SEQUENCE</scope>
    <source>
        <strain evidence="2">JH1073</strain>
    </source>
</reference>
<reference evidence="3 4" key="1">
    <citation type="submission" date="2019-11" db="EMBL/GenBank/DDBJ databases">
        <authorList>
            <person name="Cho J.-C."/>
        </authorList>
    </citation>
    <scope>NUCLEOTIDE SEQUENCE [LARGE SCALE GENOMIC DNA]</scope>
    <source>
        <strain evidence="2 3">JH1073</strain>
        <strain evidence="1 4">JH702</strain>
    </source>
</reference>
<dbReference type="PANTHER" id="PTHR12993:SF28">
    <property type="entry name" value="LMBE FAMILY PROTEIN"/>
    <property type="match status" value="1"/>
</dbReference>
<dbReference type="PANTHER" id="PTHR12993">
    <property type="entry name" value="N-ACETYLGLUCOSAMINYL-PHOSPHATIDYLINOSITOL DE-N-ACETYLASE-RELATED"/>
    <property type="match status" value="1"/>
</dbReference>
<dbReference type="Gene3D" id="3.40.50.10320">
    <property type="entry name" value="LmbE-like"/>
    <property type="match status" value="1"/>
</dbReference>
<evidence type="ECO:0000313" key="4">
    <source>
        <dbReference type="Proteomes" id="UP001321249"/>
    </source>
</evidence>
<reference evidence="3" key="3">
    <citation type="submission" date="2023-06" db="EMBL/GenBank/DDBJ databases">
        <title>Pangenomics reveal diversification of enzyme families and niche specialization in globally abundant SAR202 bacteria.</title>
        <authorList>
            <person name="Saw J.H.W."/>
        </authorList>
    </citation>
    <scope>NUCLEOTIDE SEQUENCE [LARGE SCALE GENOMIC DNA]</scope>
    <source>
        <strain evidence="3">JH1073</strain>
    </source>
</reference>
<name>A0AAJ5ZK13_9CHLR</name>
<proteinExistence type="predicted"/>
<evidence type="ECO:0000313" key="2">
    <source>
        <dbReference type="EMBL" id="WFG40127.1"/>
    </source>
</evidence>
<dbReference type="Proteomes" id="UP001219901">
    <property type="component" value="Chromosome"/>
</dbReference>
<sequence>MQSIRLVMMCCLISGRNLIYGYRPNYCLTLWLGESMTYPFSTPHEVTKYEIIDEVPKRAMVIFAHPDDAEIGAGATAALWATQGTEITYVQCTTGSSGSNDLEMTSEKIVGIRAAEQRAAADAIGVGDIVVLDHPDGELEANRIFLGEVVHAIRKYRPEVVFTHDQHRINGFQHRDHRHVGITVQDAVYPYARDHLHFPEQLVDGVEPYKVKHLLFWGTDNPDVLVDVSDSVDTKINALAKHESQLPGLSFGSDMDVRMRARHTDAAKGYGFKYGETFRRLTARA</sequence>
<dbReference type="Proteomes" id="UP001321249">
    <property type="component" value="Unassembled WGS sequence"/>
</dbReference>
<evidence type="ECO:0000313" key="3">
    <source>
        <dbReference type="Proteomes" id="UP001219901"/>
    </source>
</evidence>